<sequence length="158" mass="17033">MAWNKRSWRLFFNGSILGIAASCAVTSSAQEAQSAAADEGADSLALRYAAAELVAQVQITGVHRDVDNALSEPGMIAISGYVYSAVSRQVWKGEANRLIAFRLGLEACDKKLTKGESYLIFASPDSYGRLQLRGCDSAVAEPEATQLLARLRDFDKQG</sequence>
<keyword evidence="3" id="KW-1185">Reference proteome</keyword>
<accession>A0A1M4VM91</accession>
<dbReference type="OrthoDB" id="5739610at2"/>
<dbReference type="EMBL" id="FQVA01000001">
    <property type="protein sequence ID" value="SHE70018.1"/>
    <property type="molecule type" value="Genomic_DNA"/>
</dbReference>
<gene>
    <name evidence="2" type="ORF">SAMN04487965_0463</name>
</gene>
<name>A0A1M4VM91_9GAMM</name>
<evidence type="ECO:0000313" key="2">
    <source>
        <dbReference type="EMBL" id="SHE70018.1"/>
    </source>
</evidence>
<feature type="chain" id="PRO_5012793200" evidence="1">
    <location>
        <begin position="30"/>
        <end position="158"/>
    </location>
</feature>
<evidence type="ECO:0000313" key="3">
    <source>
        <dbReference type="Proteomes" id="UP000184170"/>
    </source>
</evidence>
<dbReference type="RefSeq" id="WP_143186860.1">
    <property type="nucleotide sequence ID" value="NZ_FQVA01000001.1"/>
</dbReference>
<dbReference type="AlphaFoldDB" id="A0A1M4VM91"/>
<keyword evidence="1" id="KW-0732">Signal</keyword>
<protein>
    <submittedName>
        <fullName evidence="2">Uncharacterized protein</fullName>
    </submittedName>
</protein>
<reference evidence="3" key="1">
    <citation type="submission" date="2016-11" db="EMBL/GenBank/DDBJ databases">
        <authorList>
            <person name="Varghese N."/>
            <person name="Submissions S."/>
        </authorList>
    </citation>
    <scope>NUCLEOTIDE SEQUENCE [LARGE SCALE GENOMIC DNA]</scope>
    <source>
        <strain evidence="3">CGMCC 1.7063</strain>
    </source>
</reference>
<dbReference type="Proteomes" id="UP000184170">
    <property type="component" value="Unassembled WGS sequence"/>
</dbReference>
<organism evidence="2 3">
    <name type="scientific">Microbulbifer donghaiensis</name>
    <dbReference type="NCBI Taxonomy" id="494016"/>
    <lineage>
        <taxon>Bacteria</taxon>
        <taxon>Pseudomonadati</taxon>
        <taxon>Pseudomonadota</taxon>
        <taxon>Gammaproteobacteria</taxon>
        <taxon>Cellvibrionales</taxon>
        <taxon>Microbulbiferaceae</taxon>
        <taxon>Microbulbifer</taxon>
    </lineage>
</organism>
<proteinExistence type="predicted"/>
<feature type="signal peptide" evidence="1">
    <location>
        <begin position="1"/>
        <end position="29"/>
    </location>
</feature>
<evidence type="ECO:0000256" key="1">
    <source>
        <dbReference type="SAM" id="SignalP"/>
    </source>
</evidence>
<dbReference type="PROSITE" id="PS51257">
    <property type="entry name" value="PROKAR_LIPOPROTEIN"/>
    <property type="match status" value="1"/>
</dbReference>